<feature type="domain" description="Up-regulator of cell proliferation-like" evidence="1">
    <location>
        <begin position="58"/>
        <end position="360"/>
    </location>
</feature>
<keyword evidence="3" id="KW-1185">Reference proteome</keyword>
<name>A0A8S3R7Y1_MYTED</name>
<organism evidence="2 3">
    <name type="scientific">Mytilus edulis</name>
    <name type="common">Blue mussel</name>
    <dbReference type="NCBI Taxonomy" id="6550"/>
    <lineage>
        <taxon>Eukaryota</taxon>
        <taxon>Metazoa</taxon>
        <taxon>Spiralia</taxon>
        <taxon>Lophotrochozoa</taxon>
        <taxon>Mollusca</taxon>
        <taxon>Bivalvia</taxon>
        <taxon>Autobranchia</taxon>
        <taxon>Pteriomorphia</taxon>
        <taxon>Mytilida</taxon>
        <taxon>Mytiloidea</taxon>
        <taxon>Mytilidae</taxon>
        <taxon>Mytilinae</taxon>
        <taxon>Mytilus</taxon>
    </lineage>
</organism>
<protein>
    <recommendedName>
        <fullName evidence="1">Up-regulator of cell proliferation-like domain-containing protein</fullName>
    </recommendedName>
</protein>
<dbReference type="InterPro" id="IPR057365">
    <property type="entry name" value="URGCP"/>
</dbReference>
<dbReference type="EMBL" id="CAJPWZ010000909">
    <property type="protein sequence ID" value="CAG2202995.1"/>
    <property type="molecule type" value="Genomic_DNA"/>
</dbReference>
<gene>
    <name evidence="2" type="ORF">MEDL_17535</name>
</gene>
<reference evidence="2" key="1">
    <citation type="submission" date="2021-03" db="EMBL/GenBank/DDBJ databases">
        <authorList>
            <person name="Bekaert M."/>
        </authorList>
    </citation>
    <scope>NUCLEOTIDE SEQUENCE</scope>
</reference>
<dbReference type="InterPro" id="IPR052986">
    <property type="entry name" value="VLIG_GTPase"/>
</dbReference>
<comment type="caution">
    <text evidence="2">The sequence shown here is derived from an EMBL/GenBank/DDBJ whole genome shotgun (WGS) entry which is preliminary data.</text>
</comment>
<dbReference type="Proteomes" id="UP000683360">
    <property type="component" value="Unassembled WGS sequence"/>
</dbReference>
<proteinExistence type="predicted"/>
<dbReference type="PANTHER" id="PTHR14819:SF5">
    <property type="entry name" value="INTERFERON-INDUCED VERY LARGE GTPASE 1"/>
    <property type="match status" value="1"/>
</dbReference>
<dbReference type="OrthoDB" id="1597724at2759"/>
<dbReference type="AlphaFoldDB" id="A0A8S3R7Y1"/>
<accession>A0A8S3R7Y1</accession>
<evidence type="ECO:0000259" key="1">
    <source>
        <dbReference type="Pfam" id="PF25496"/>
    </source>
</evidence>
<evidence type="ECO:0000313" key="2">
    <source>
        <dbReference type="EMBL" id="CAG2202995.1"/>
    </source>
</evidence>
<dbReference type="Pfam" id="PF25496">
    <property type="entry name" value="URGCP"/>
    <property type="match status" value="1"/>
</dbReference>
<dbReference type="PANTHER" id="PTHR14819">
    <property type="entry name" value="GTP-BINDING"/>
    <property type="match status" value="1"/>
</dbReference>
<sequence length="383" mass="44023">MLFSTCTEKHSSDLVETENSSDSYDPLTSILFTENNHEQPDDDDSQRFVINRPKEACPLDIVFVTFLCCNPLLRRLIINKMSLCRLAIPFIYRKPAQTLTYSCLLWPFRSLLSERLGDHGMKYEDALVDQPNKIVTFLRFGNLSISKSETMNLLLSDKTQNTFYHRNCPMGYSQRSLYNDAVEISWYFPTGRENDAFNETVAFLNIRGDTLENHHHIQTVMRVSNLVIAFIDTRVLQNAGEIQRIMKTIHAENIPVVFALDASSHSNNEFMEIIKSYLKEVTLSLVGKFLKVIRIKSKKNNKSLADILQEFRRNINEFLTPAQAGKSMIDCISIFKECGIESDEDTSPCREINDQTDSIMRNIENILKEEILPLQDIFGQNGH</sequence>
<evidence type="ECO:0000313" key="3">
    <source>
        <dbReference type="Proteomes" id="UP000683360"/>
    </source>
</evidence>